<keyword evidence="2" id="KW-0456">Lyase</keyword>
<accession>A0A382DQ91</accession>
<dbReference type="InterPro" id="IPR001874">
    <property type="entry name" value="DHquinase_II"/>
</dbReference>
<dbReference type="GO" id="GO:0019631">
    <property type="term" value="P:quinate catabolic process"/>
    <property type="evidence" value="ECO:0007669"/>
    <property type="project" value="TreeGrafter"/>
</dbReference>
<dbReference type="Gene3D" id="3.40.50.9100">
    <property type="entry name" value="Dehydroquinase, class II"/>
    <property type="match status" value="1"/>
</dbReference>
<protein>
    <recommendedName>
        <fullName evidence="1">3-dehydroquinate dehydratase</fullName>
        <ecNumber evidence="1">4.2.1.10</ecNumber>
    </recommendedName>
</protein>
<dbReference type="SUPFAM" id="SSF52304">
    <property type="entry name" value="Type II 3-dehydroquinate dehydratase"/>
    <property type="match status" value="1"/>
</dbReference>
<dbReference type="PIRSF" id="PIRSF001399">
    <property type="entry name" value="DHquinase_II"/>
    <property type="match status" value="1"/>
</dbReference>
<dbReference type="CDD" id="cd00466">
    <property type="entry name" value="DHQase_II"/>
    <property type="match status" value="1"/>
</dbReference>
<dbReference type="GO" id="GO:0003855">
    <property type="term" value="F:3-dehydroquinate dehydratase activity"/>
    <property type="evidence" value="ECO:0007669"/>
    <property type="project" value="UniProtKB-EC"/>
</dbReference>
<organism evidence="3">
    <name type="scientific">marine metagenome</name>
    <dbReference type="NCBI Taxonomy" id="408172"/>
    <lineage>
        <taxon>unclassified sequences</taxon>
        <taxon>metagenomes</taxon>
        <taxon>ecological metagenomes</taxon>
    </lineage>
</organism>
<evidence type="ECO:0000256" key="1">
    <source>
        <dbReference type="ARBA" id="ARBA00012060"/>
    </source>
</evidence>
<evidence type="ECO:0000256" key="2">
    <source>
        <dbReference type="ARBA" id="ARBA00023239"/>
    </source>
</evidence>
<dbReference type="PANTHER" id="PTHR21272:SF3">
    <property type="entry name" value="CATABOLIC 3-DEHYDROQUINASE"/>
    <property type="match status" value="1"/>
</dbReference>
<dbReference type="EC" id="4.2.1.10" evidence="1"/>
<sequence>MTKILVVHGAGINMRGKFQVEIFGTATMDDYSNQIREYASELGVEVDIFHSNIEGEVINKFYESHEEGFDAAIINPAGYSSGHPALAAAITQVSFPTIEVHISNPAARGGNSEIAPSCKGVITGFGLFGYSVAIQAILDMSD</sequence>
<dbReference type="PANTHER" id="PTHR21272">
    <property type="entry name" value="CATABOLIC 3-DEHYDROQUINASE"/>
    <property type="match status" value="1"/>
</dbReference>
<dbReference type="Pfam" id="PF01220">
    <property type="entry name" value="DHquinase_II"/>
    <property type="match status" value="1"/>
</dbReference>
<dbReference type="HAMAP" id="MF_00169">
    <property type="entry name" value="AroQ"/>
    <property type="match status" value="1"/>
</dbReference>
<proteinExistence type="inferred from homology"/>
<reference evidence="3" key="1">
    <citation type="submission" date="2018-05" db="EMBL/GenBank/DDBJ databases">
        <authorList>
            <person name="Lanie J.A."/>
            <person name="Ng W.-L."/>
            <person name="Kazmierczak K.M."/>
            <person name="Andrzejewski T.M."/>
            <person name="Davidsen T.M."/>
            <person name="Wayne K.J."/>
            <person name="Tettelin H."/>
            <person name="Glass J.I."/>
            <person name="Rusch D."/>
            <person name="Podicherti R."/>
            <person name="Tsui H.-C.T."/>
            <person name="Winkler M.E."/>
        </authorList>
    </citation>
    <scope>NUCLEOTIDE SEQUENCE</scope>
</reference>
<dbReference type="InterPro" id="IPR036441">
    <property type="entry name" value="DHquinase_II_sf"/>
</dbReference>
<dbReference type="EMBL" id="UINC01040271">
    <property type="protein sequence ID" value="SVB39911.1"/>
    <property type="molecule type" value="Genomic_DNA"/>
</dbReference>
<gene>
    <name evidence="3" type="ORF">METZ01_LOCUS192765</name>
</gene>
<name>A0A382DQ91_9ZZZZ</name>
<dbReference type="AlphaFoldDB" id="A0A382DQ91"/>
<evidence type="ECO:0000313" key="3">
    <source>
        <dbReference type="EMBL" id="SVB39911.1"/>
    </source>
</evidence>